<name>A0A1I3TR83_9BACL</name>
<dbReference type="GO" id="GO:0000287">
    <property type="term" value="F:magnesium ion binding"/>
    <property type="evidence" value="ECO:0007669"/>
    <property type="project" value="UniProtKB-UniRule"/>
</dbReference>
<comment type="similarity">
    <text evidence="1">Belongs to the thiamine-monophosphate kinase family.</text>
</comment>
<dbReference type="Gene3D" id="3.30.1330.10">
    <property type="entry name" value="PurM-like, N-terminal domain"/>
    <property type="match status" value="1"/>
</dbReference>
<dbReference type="Gene3D" id="3.90.650.10">
    <property type="entry name" value="PurM-like C-terminal domain"/>
    <property type="match status" value="1"/>
</dbReference>
<feature type="domain" description="PurM-like C-terminal" evidence="3">
    <location>
        <begin position="153"/>
        <end position="305"/>
    </location>
</feature>
<keyword evidence="5" id="KW-1185">Reference proteome</keyword>
<feature type="binding site" evidence="1">
    <location>
        <position position="29"/>
    </location>
    <ligand>
        <name>Mg(2+)</name>
        <dbReference type="ChEBI" id="CHEBI:18420"/>
        <label>3</label>
    </ligand>
</feature>
<dbReference type="Pfam" id="PF02769">
    <property type="entry name" value="AIRS_C"/>
    <property type="match status" value="1"/>
</dbReference>
<feature type="binding site" evidence="1">
    <location>
        <position position="149"/>
    </location>
    <ligand>
        <name>ATP</name>
        <dbReference type="ChEBI" id="CHEBI:30616"/>
    </ligand>
</feature>
<feature type="binding site" evidence="1">
    <location>
        <begin position="122"/>
        <end position="123"/>
    </location>
    <ligand>
        <name>ATP</name>
        <dbReference type="ChEBI" id="CHEBI:30616"/>
    </ligand>
</feature>
<dbReference type="SUPFAM" id="SSF55326">
    <property type="entry name" value="PurM N-terminal domain-like"/>
    <property type="match status" value="1"/>
</dbReference>
<dbReference type="EMBL" id="FORR01000019">
    <property type="protein sequence ID" value="SFJ73102.1"/>
    <property type="molecule type" value="Genomic_DNA"/>
</dbReference>
<comment type="caution">
    <text evidence="1">Lacks conserved residue(s) required for the propagation of feature annotation.</text>
</comment>
<evidence type="ECO:0000313" key="5">
    <source>
        <dbReference type="Proteomes" id="UP000199545"/>
    </source>
</evidence>
<feature type="binding site" evidence="1">
    <location>
        <position position="75"/>
    </location>
    <ligand>
        <name>Mg(2+)</name>
        <dbReference type="ChEBI" id="CHEBI:18420"/>
        <label>3</label>
    </ligand>
</feature>
<dbReference type="OrthoDB" id="9802811at2"/>
<proteinExistence type="inferred from homology"/>
<keyword evidence="1" id="KW-0784">Thiamine biosynthesis</keyword>
<evidence type="ECO:0000259" key="3">
    <source>
        <dbReference type="Pfam" id="PF02769"/>
    </source>
</evidence>
<protein>
    <recommendedName>
        <fullName evidence="1">Thiamine-monophosphate kinase</fullName>
        <shortName evidence="1">TMP kinase</shortName>
        <shortName evidence="1">Thiamine-phosphate kinase</shortName>
        <ecNumber evidence="1">2.7.4.16</ecNumber>
    </recommendedName>
</protein>
<dbReference type="AlphaFoldDB" id="A0A1I3TR83"/>
<gene>
    <name evidence="1" type="primary">thiL</name>
    <name evidence="4" type="ORF">SAMN05421852_11922</name>
</gene>
<keyword evidence="1" id="KW-0547">Nucleotide-binding</keyword>
<feature type="binding site" evidence="1">
    <location>
        <position position="46"/>
    </location>
    <ligand>
        <name>Mg(2+)</name>
        <dbReference type="ChEBI" id="CHEBI:18420"/>
        <label>2</label>
    </ligand>
</feature>
<feature type="binding site" evidence="1">
    <location>
        <position position="53"/>
    </location>
    <ligand>
        <name>substrate</name>
    </ligand>
</feature>
<feature type="binding site" evidence="1">
    <location>
        <position position="46"/>
    </location>
    <ligand>
        <name>Mg(2+)</name>
        <dbReference type="ChEBI" id="CHEBI:18420"/>
        <label>1</label>
    </ligand>
</feature>
<feature type="binding site" evidence="1">
    <location>
        <position position="29"/>
    </location>
    <ligand>
        <name>Mg(2+)</name>
        <dbReference type="ChEBI" id="CHEBI:18420"/>
        <label>4</label>
    </ligand>
</feature>
<dbReference type="RefSeq" id="WP_093231238.1">
    <property type="nucleotide sequence ID" value="NZ_FORR01000019.1"/>
</dbReference>
<feature type="binding site" evidence="1">
    <location>
        <position position="75"/>
    </location>
    <ligand>
        <name>Mg(2+)</name>
        <dbReference type="ChEBI" id="CHEBI:18420"/>
        <label>2</label>
    </ligand>
</feature>
<feature type="binding site" evidence="1">
    <location>
        <position position="75"/>
    </location>
    <ligand>
        <name>Mg(2+)</name>
        <dbReference type="ChEBI" id="CHEBI:18420"/>
        <label>4</label>
    </ligand>
</feature>
<dbReference type="Pfam" id="PF00586">
    <property type="entry name" value="AIRS"/>
    <property type="match status" value="1"/>
</dbReference>
<comment type="catalytic activity">
    <reaction evidence="1">
        <text>thiamine phosphate + ATP = thiamine diphosphate + ADP</text>
        <dbReference type="Rhea" id="RHEA:15913"/>
        <dbReference type="ChEBI" id="CHEBI:30616"/>
        <dbReference type="ChEBI" id="CHEBI:37575"/>
        <dbReference type="ChEBI" id="CHEBI:58937"/>
        <dbReference type="ChEBI" id="CHEBI:456216"/>
        <dbReference type="EC" id="2.7.4.16"/>
    </reaction>
</comment>
<comment type="miscellaneous">
    <text evidence="1">Reaction mechanism of ThiL seems to utilize a direct, inline transfer of the gamma-phosphate of ATP to TMP rather than a phosphorylated enzyme intermediate.</text>
</comment>
<evidence type="ECO:0000259" key="2">
    <source>
        <dbReference type="Pfam" id="PF00586"/>
    </source>
</evidence>
<comment type="pathway">
    <text evidence="1">Cofactor biosynthesis; thiamine diphosphate biosynthesis; thiamine diphosphate from thiamine phosphate: step 1/1.</text>
</comment>
<keyword evidence="1 4" id="KW-0418">Kinase</keyword>
<evidence type="ECO:0000313" key="4">
    <source>
        <dbReference type="EMBL" id="SFJ73102.1"/>
    </source>
</evidence>
<dbReference type="GO" id="GO:0009030">
    <property type="term" value="F:thiamine-phosphate kinase activity"/>
    <property type="evidence" value="ECO:0007669"/>
    <property type="project" value="UniProtKB-UniRule"/>
</dbReference>
<feature type="binding site" evidence="1">
    <location>
        <position position="215"/>
    </location>
    <ligand>
        <name>Mg(2+)</name>
        <dbReference type="ChEBI" id="CHEBI:18420"/>
        <label>3</label>
    </ligand>
</feature>
<keyword evidence="1" id="KW-0479">Metal-binding</keyword>
<feature type="binding site" evidence="1">
    <location>
        <position position="217"/>
    </location>
    <ligand>
        <name>ATP</name>
        <dbReference type="ChEBI" id="CHEBI:30616"/>
    </ligand>
</feature>
<feature type="domain" description="PurM-like N-terminal" evidence="2">
    <location>
        <begin position="27"/>
        <end position="141"/>
    </location>
</feature>
<keyword evidence="1" id="KW-0460">Magnesium</keyword>
<dbReference type="NCBIfam" id="TIGR01379">
    <property type="entry name" value="thiL"/>
    <property type="match status" value="1"/>
</dbReference>
<dbReference type="HAMAP" id="MF_02128">
    <property type="entry name" value="TMP_kinase"/>
    <property type="match status" value="1"/>
</dbReference>
<dbReference type="STRING" id="46223.SAMN05421852_11922"/>
<feature type="binding site" evidence="1">
    <location>
        <position position="44"/>
    </location>
    <ligand>
        <name>Mg(2+)</name>
        <dbReference type="ChEBI" id="CHEBI:18420"/>
        <label>4</label>
    </ligand>
</feature>
<sequence>MNDEFSFIRSLIAHRFVESERIEVDVGDDAAVVIPHSDRSLVMTCDTMVETVHFLRKTMSPADIGWKLLASNLSDLAAMGAVPTYALISVAVPPSWQAEEVEEIYHGIYDLAREWKVSLMGGDTVRIPEYLTLTLTLLGEVGRGEALLRSSAKPGDVVFVTGTVGDAAAGLHLLLHHPDQRFNYPALVQAHCRPNPQLHIGKWLVSTRFRPACDDISDGLAQEAWEIAEASQVCIVLDREKIPISEQLLQYAKAVGQDPFEWVWFGGEDYQLIGTVRKEYWAKLKETVKEKGFLLSMIGRVESGTPQVEVESEGIRMVLPKRGYNHFADR</sequence>
<evidence type="ECO:0000256" key="1">
    <source>
        <dbReference type="HAMAP-Rule" id="MF_02128"/>
    </source>
</evidence>
<comment type="function">
    <text evidence="1">Catalyzes the ATP-dependent phosphorylation of thiamine-monophosphate (TMP) to form thiamine-pyrophosphate (TPP), the active form of vitamin B1.</text>
</comment>
<dbReference type="Proteomes" id="UP000199545">
    <property type="component" value="Unassembled WGS sequence"/>
</dbReference>
<dbReference type="InterPro" id="IPR016188">
    <property type="entry name" value="PurM-like_N"/>
</dbReference>
<keyword evidence="1" id="KW-0067">ATP-binding</keyword>
<dbReference type="UniPathway" id="UPA00060">
    <property type="reaction ID" value="UER00142"/>
</dbReference>
<dbReference type="CDD" id="cd02194">
    <property type="entry name" value="ThiL"/>
    <property type="match status" value="1"/>
</dbReference>
<dbReference type="EC" id="2.7.4.16" evidence="1"/>
<feature type="binding site" evidence="1">
    <location>
        <position position="105"/>
    </location>
    <ligand>
        <name>ATP</name>
        <dbReference type="ChEBI" id="CHEBI:30616"/>
    </ligand>
</feature>
<dbReference type="GO" id="GO:0009228">
    <property type="term" value="P:thiamine biosynthetic process"/>
    <property type="evidence" value="ECO:0007669"/>
    <property type="project" value="UniProtKB-KW"/>
</dbReference>
<feature type="binding site" evidence="1">
    <location>
        <position position="324"/>
    </location>
    <ligand>
        <name>substrate</name>
    </ligand>
</feature>
<dbReference type="PIRSF" id="PIRSF005303">
    <property type="entry name" value="Thiam_monoph_kin"/>
    <property type="match status" value="1"/>
</dbReference>
<accession>A0A1I3TR83</accession>
<dbReference type="PANTHER" id="PTHR30270">
    <property type="entry name" value="THIAMINE-MONOPHOSPHATE KINASE"/>
    <property type="match status" value="1"/>
</dbReference>
<feature type="binding site" evidence="1">
    <location>
        <position position="218"/>
    </location>
    <ligand>
        <name>Mg(2+)</name>
        <dbReference type="ChEBI" id="CHEBI:18420"/>
        <label>5</label>
    </ligand>
</feature>
<organism evidence="4 5">
    <name type="scientific">Thermoflavimicrobium dichotomicum</name>
    <dbReference type="NCBI Taxonomy" id="46223"/>
    <lineage>
        <taxon>Bacteria</taxon>
        <taxon>Bacillati</taxon>
        <taxon>Bacillota</taxon>
        <taxon>Bacilli</taxon>
        <taxon>Bacillales</taxon>
        <taxon>Thermoactinomycetaceae</taxon>
        <taxon>Thermoflavimicrobium</taxon>
    </lineage>
</organism>
<dbReference type="GO" id="GO:0005524">
    <property type="term" value="F:ATP binding"/>
    <property type="evidence" value="ECO:0007669"/>
    <property type="project" value="UniProtKB-UniRule"/>
</dbReference>
<dbReference type="InterPro" id="IPR036676">
    <property type="entry name" value="PurM-like_C_sf"/>
</dbReference>
<feature type="binding site" evidence="1">
    <location>
        <position position="268"/>
    </location>
    <ligand>
        <name>substrate</name>
    </ligand>
</feature>
<dbReference type="InterPro" id="IPR010918">
    <property type="entry name" value="PurM-like_C_dom"/>
</dbReference>
<dbReference type="GO" id="GO:0009229">
    <property type="term" value="P:thiamine diphosphate biosynthetic process"/>
    <property type="evidence" value="ECO:0007669"/>
    <property type="project" value="UniProtKB-UniRule"/>
</dbReference>
<reference evidence="4 5" key="1">
    <citation type="submission" date="2016-10" db="EMBL/GenBank/DDBJ databases">
        <authorList>
            <person name="de Groot N.N."/>
        </authorList>
    </citation>
    <scope>NUCLEOTIDE SEQUENCE [LARGE SCALE GENOMIC DNA]</scope>
    <source>
        <strain evidence="4 5">DSM 44778</strain>
    </source>
</reference>
<dbReference type="PANTHER" id="PTHR30270:SF0">
    <property type="entry name" value="THIAMINE-MONOPHOSPHATE KINASE"/>
    <property type="match status" value="1"/>
</dbReference>
<dbReference type="SUPFAM" id="SSF56042">
    <property type="entry name" value="PurM C-terminal domain-like"/>
    <property type="match status" value="1"/>
</dbReference>
<dbReference type="InterPro" id="IPR036921">
    <property type="entry name" value="PurM-like_N_sf"/>
</dbReference>
<feature type="binding site" evidence="1">
    <location>
        <position position="123"/>
    </location>
    <ligand>
        <name>Mg(2+)</name>
        <dbReference type="ChEBI" id="CHEBI:18420"/>
        <label>1</label>
    </ligand>
</feature>
<keyword evidence="1" id="KW-0808">Transferase</keyword>
<dbReference type="InterPro" id="IPR006283">
    <property type="entry name" value="ThiL-like"/>
</dbReference>